<dbReference type="Gene3D" id="3.75.10.10">
    <property type="entry name" value="L-arginine/glycine Amidinotransferase, Chain A"/>
    <property type="match status" value="1"/>
</dbReference>
<comment type="catalytic activity">
    <reaction evidence="3">
        <text>L-arginine + H2O = L-citrulline + NH4(+)</text>
        <dbReference type="Rhea" id="RHEA:19597"/>
        <dbReference type="ChEBI" id="CHEBI:15377"/>
        <dbReference type="ChEBI" id="CHEBI:28938"/>
        <dbReference type="ChEBI" id="CHEBI:32682"/>
        <dbReference type="ChEBI" id="CHEBI:57743"/>
        <dbReference type="EC" id="3.5.3.6"/>
    </reaction>
</comment>
<dbReference type="KEGG" id="naci:NUH88_03675"/>
<dbReference type="EMBL" id="CP102480">
    <property type="protein sequence ID" value="UUX50805.1"/>
    <property type="molecule type" value="Genomic_DNA"/>
</dbReference>
<dbReference type="EC" id="3.5.3.6" evidence="2"/>
<name>A0A9J7AZD2_9PROT</name>
<accession>A0A9J7AZD2</accession>
<dbReference type="AlphaFoldDB" id="A0A9J7AZD2"/>
<evidence type="ECO:0000256" key="4">
    <source>
        <dbReference type="SAM" id="MobiDB-lite"/>
    </source>
</evidence>
<gene>
    <name evidence="5" type="ORF">NUH88_03675</name>
</gene>
<dbReference type="Proteomes" id="UP001060336">
    <property type="component" value="Chromosome"/>
</dbReference>
<dbReference type="SUPFAM" id="SSF55909">
    <property type="entry name" value="Pentein"/>
    <property type="match status" value="1"/>
</dbReference>
<reference evidence="5" key="1">
    <citation type="submission" date="2022-08" db="EMBL/GenBank/DDBJ databases">
        <title>Nisaea acidiphila sp. nov., isolated from a marine algal debris and emended description of the genus Nisaea Urios et al. 2008.</title>
        <authorList>
            <person name="Kwon K."/>
        </authorList>
    </citation>
    <scope>NUCLEOTIDE SEQUENCE</scope>
    <source>
        <strain evidence="5">MEBiC11861</strain>
    </source>
</reference>
<feature type="region of interest" description="Disordered" evidence="4">
    <location>
        <begin position="1"/>
        <end position="22"/>
    </location>
</feature>
<evidence type="ECO:0000256" key="1">
    <source>
        <dbReference type="ARBA" id="ARBA00005213"/>
    </source>
</evidence>
<evidence type="ECO:0000256" key="3">
    <source>
        <dbReference type="ARBA" id="ARBA00049429"/>
    </source>
</evidence>
<evidence type="ECO:0000313" key="6">
    <source>
        <dbReference type="Proteomes" id="UP001060336"/>
    </source>
</evidence>
<dbReference type="Pfam" id="PF19420">
    <property type="entry name" value="DDAH_eukar"/>
    <property type="match status" value="1"/>
</dbReference>
<evidence type="ECO:0000313" key="5">
    <source>
        <dbReference type="EMBL" id="UUX50805.1"/>
    </source>
</evidence>
<dbReference type="GO" id="GO:0019546">
    <property type="term" value="P:L-arginine deiminase pathway"/>
    <property type="evidence" value="ECO:0007669"/>
    <property type="project" value="TreeGrafter"/>
</dbReference>
<protein>
    <recommendedName>
        <fullName evidence="2">arginine deiminase</fullName>
        <ecNumber evidence="2">3.5.3.6</ecNumber>
    </recommendedName>
</protein>
<keyword evidence="6" id="KW-1185">Reference proteome</keyword>
<evidence type="ECO:0000256" key="2">
    <source>
        <dbReference type="ARBA" id="ARBA00012171"/>
    </source>
</evidence>
<dbReference type="PANTHER" id="PTHR47271">
    <property type="entry name" value="ARGININE DEIMINASE"/>
    <property type="match status" value="1"/>
</dbReference>
<comment type="pathway">
    <text evidence="1">Amino-acid degradation; L-arginine degradation via ADI pathway; carbamoyl phosphate from L-arginine: step 1/2.</text>
</comment>
<organism evidence="5 6">
    <name type="scientific">Nisaea acidiphila</name>
    <dbReference type="NCBI Taxonomy" id="1862145"/>
    <lineage>
        <taxon>Bacteria</taxon>
        <taxon>Pseudomonadati</taxon>
        <taxon>Pseudomonadota</taxon>
        <taxon>Alphaproteobacteria</taxon>
        <taxon>Rhodospirillales</taxon>
        <taxon>Thalassobaculaceae</taxon>
        <taxon>Nisaea</taxon>
    </lineage>
</organism>
<dbReference type="PANTHER" id="PTHR47271:SF2">
    <property type="entry name" value="ARGININE DEIMINASE"/>
    <property type="match status" value="1"/>
</dbReference>
<sequence>MSDRKGLFNTSAYGGPGWSGRERTHREEIGDLWAPSGIDTEWAPLKSVLMHRPGAELDISHNDPDAVQMLAPVDLGLARAQHDAIAEAYRANGVEVHYVDPPATPSPNQMFCADLFVMTPEGAILARPASTVRAGEERLVARRLADIGVPILRTLRGDALFEGADLMWLDPESVMIGLGQRTNAEAAMQIDDLMADMEIETIPVDMPFGCMHFMGLLRIIDKDLAVCWWRRTPHATVRTLEERGYKVIWLPEGPDLELNRAMNIVTLGPRKILMCAGYDAVQKVYEDAGVECVTVDCSELVKAAGAMGCLTGVIQREAVA</sequence>
<dbReference type="GO" id="GO:0016990">
    <property type="term" value="F:arginine deiminase activity"/>
    <property type="evidence" value="ECO:0007669"/>
    <property type="project" value="UniProtKB-EC"/>
</dbReference>
<dbReference type="RefSeq" id="WP_257770039.1">
    <property type="nucleotide sequence ID" value="NZ_CP102480.1"/>
</dbReference>
<proteinExistence type="predicted"/>